<keyword evidence="1 5" id="KW-0597">Phosphoprotein</keyword>
<dbReference type="PANTHER" id="PTHR43214">
    <property type="entry name" value="TWO-COMPONENT RESPONSE REGULATOR"/>
    <property type="match status" value="1"/>
</dbReference>
<feature type="modified residue" description="4-aspartylphosphate" evidence="5">
    <location>
        <position position="56"/>
    </location>
</feature>
<dbReference type="InterPro" id="IPR001789">
    <property type="entry name" value="Sig_transdc_resp-reg_receiver"/>
</dbReference>
<dbReference type="InterPro" id="IPR039420">
    <property type="entry name" value="WalR-like"/>
</dbReference>
<dbReference type="SMART" id="SM00421">
    <property type="entry name" value="HTH_LUXR"/>
    <property type="match status" value="1"/>
</dbReference>
<dbReference type="PRINTS" id="PR00038">
    <property type="entry name" value="HTHLUXR"/>
</dbReference>
<feature type="domain" description="HTH luxR-type" evidence="6">
    <location>
        <begin position="152"/>
        <end position="213"/>
    </location>
</feature>
<feature type="domain" description="Response regulatory" evidence="7">
    <location>
        <begin position="5"/>
        <end position="121"/>
    </location>
</feature>
<gene>
    <name evidence="8" type="ORF">CRI93_00990</name>
</gene>
<protein>
    <submittedName>
        <fullName evidence="8">DNA-binding response regulator</fullName>
    </submittedName>
</protein>
<dbReference type="GO" id="GO:0006355">
    <property type="term" value="P:regulation of DNA-templated transcription"/>
    <property type="evidence" value="ECO:0007669"/>
    <property type="project" value="InterPro"/>
</dbReference>
<dbReference type="Pfam" id="PF00196">
    <property type="entry name" value="GerE"/>
    <property type="match status" value="1"/>
</dbReference>
<dbReference type="PROSITE" id="PS50110">
    <property type="entry name" value="RESPONSE_REGULATORY"/>
    <property type="match status" value="1"/>
</dbReference>
<dbReference type="SUPFAM" id="SSF52172">
    <property type="entry name" value="CheY-like"/>
    <property type="match status" value="1"/>
</dbReference>
<evidence type="ECO:0000259" key="7">
    <source>
        <dbReference type="PROSITE" id="PS50110"/>
    </source>
</evidence>
<dbReference type="InterPro" id="IPR016032">
    <property type="entry name" value="Sig_transdc_resp-reg_C-effctor"/>
</dbReference>
<proteinExistence type="predicted"/>
<evidence type="ECO:0000313" key="9">
    <source>
        <dbReference type="Proteomes" id="UP000221024"/>
    </source>
</evidence>
<evidence type="ECO:0000256" key="4">
    <source>
        <dbReference type="ARBA" id="ARBA00023163"/>
    </source>
</evidence>
<evidence type="ECO:0000256" key="5">
    <source>
        <dbReference type="PROSITE-ProRule" id="PRU00169"/>
    </source>
</evidence>
<dbReference type="AlphaFoldDB" id="A0A2H3NSY3"/>
<dbReference type="OrthoDB" id="9797341at2"/>
<dbReference type="GO" id="GO:0000160">
    <property type="term" value="P:phosphorelay signal transduction system"/>
    <property type="evidence" value="ECO:0007669"/>
    <property type="project" value="InterPro"/>
</dbReference>
<organism evidence="8 9">
    <name type="scientific">Longimonas halophila</name>
    <dbReference type="NCBI Taxonomy" id="1469170"/>
    <lineage>
        <taxon>Bacteria</taxon>
        <taxon>Pseudomonadati</taxon>
        <taxon>Rhodothermota</taxon>
        <taxon>Rhodothermia</taxon>
        <taxon>Rhodothermales</taxon>
        <taxon>Salisaetaceae</taxon>
        <taxon>Longimonas</taxon>
    </lineage>
</organism>
<dbReference type="Gene3D" id="3.40.50.2300">
    <property type="match status" value="1"/>
</dbReference>
<dbReference type="Proteomes" id="UP000221024">
    <property type="component" value="Unassembled WGS sequence"/>
</dbReference>
<dbReference type="PROSITE" id="PS50043">
    <property type="entry name" value="HTH_LUXR_2"/>
    <property type="match status" value="1"/>
</dbReference>
<dbReference type="InterPro" id="IPR058245">
    <property type="entry name" value="NreC/VraR/RcsB-like_REC"/>
</dbReference>
<keyword evidence="2" id="KW-0805">Transcription regulation</keyword>
<dbReference type="SMART" id="SM00448">
    <property type="entry name" value="REC"/>
    <property type="match status" value="1"/>
</dbReference>
<accession>A0A2H3NSY3</accession>
<evidence type="ECO:0000313" key="8">
    <source>
        <dbReference type="EMBL" id="PEN09336.1"/>
    </source>
</evidence>
<evidence type="ECO:0000256" key="3">
    <source>
        <dbReference type="ARBA" id="ARBA00023125"/>
    </source>
</evidence>
<sequence>MSVIRLLLADDHPGFCAGLRTHLQQEPDMEVVAVAHNGQRTLALAQQHHPDVVVLDMEMPGNSSLAVAQTLCTLDPPIQVLVLSAYEDEEYIFGVLDAGASGYLSKQEPLRAITEAVRGTARGETGWLSRKVAAMYMQRHRNPASSAQHLVSDALSQREREVFQLVAHGMTNPAVADRLCIAENTVKKHVHALYTKLPVDTRAQLVAWAWRSGVVAPPAESKDDSIPRP</sequence>
<keyword evidence="9" id="KW-1185">Reference proteome</keyword>
<dbReference type="PANTHER" id="PTHR43214:SF24">
    <property type="entry name" value="TRANSCRIPTIONAL REGULATORY PROTEIN NARL-RELATED"/>
    <property type="match status" value="1"/>
</dbReference>
<dbReference type="PROSITE" id="PS00622">
    <property type="entry name" value="HTH_LUXR_1"/>
    <property type="match status" value="1"/>
</dbReference>
<keyword evidence="4" id="KW-0804">Transcription</keyword>
<dbReference type="InterPro" id="IPR011006">
    <property type="entry name" value="CheY-like_superfamily"/>
</dbReference>
<evidence type="ECO:0000256" key="1">
    <source>
        <dbReference type="ARBA" id="ARBA00022553"/>
    </source>
</evidence>
<name>A0A2H3NSY3_9BACT</name>
<dbReference type="InterPro" id="IPR000792">
    <property type="entry name" value="Tscrpt_reg_LuxR_C"/>
</dbReference>
<dbReference type="GO" id="GO:0003677">
    <property type="term" value="F:DNA binding"/>
    <property type="evidence" value="ECO:0007669"/>
    <property type="project" value="UniProtKB-KW"/>
</dbReference>
<comment type="caution">
    <text evidence="8">The sequence shown here is derived from an EMBL/GenBank/DDBJ whole genome shotgun (WGS) entry which is preliminary data.</text>
</comment>
<dbReference type="CDD" id="cd17535">
    <property type="entry name" value="REC_NarL-like"/>
    <property type="match status" value="1"/>
</dbReference>
<dbReference type="CDD" id="cd06170">
    <property type="entry name" value="LuxR_C_like"/>
    <property type="match status" value="1"/>
</dbReference>
<evidence type="ECO:0000256" key="2">
    <source>
        <dbReference type="ARBA" id="ARBA00023015"/>
    </source>
</evidence>
<dbReference type="EMBL" id="PDEP01000001">
    <property type="protein sequence ID" value="PEN09336.1"/>
    <property type="molecule type" value="Genomic_DNA"/>
</dbReference>
<evidence type="ECO:0000259" key="6">
    <source>
        <dbReference type="PROSITE" id="PS50043"/>
    </source>
</evidence>
<keyword evidence="3 8" id="KW-0238">DNA-binding</keyword>
<reference evidence="8 9" key="1">
    <citation type="submission" date="2017-10" db="EMBL/GenBank/DDBJ databases">
        <title>Draft genome of Longimonas halophila.</title>
        <authorList>
            <person name="Goh K.M."/>
            <person name="Shamsir M.S."/>
            <person name="Lim S.W."/>
        </authorList>
    </citation>
    <scope>NUCLEOTIDE SEQUENCE [LARGE SCALE GENOMIC DNA]</scope>
    <source>
        <strain evidence="8 9">KCTC 42399</strain>
    </source>
</reference>
<dbReference type="SUPFAM" id="SSF46894">
    <property type="entry name" value="C-terminal effector domain of the bipartite response regulators"/>
    <property type="match status" value="1"/>
</dbReference>
<dbReference type="RefSeq" id="WP_098060735.1">
    <property type="nucleotide sequence ID" value="NZ_PDEP01000001.1"/>
</dbReference>
<dbReference type="Pfam" id="PF00072">
    <property type="entry name" value="Response_reg"/>
    <property type="match status" value="1"/>
</dbReference>